<dbReference type="InterPro" id="IPR005333">
    <property type="entry name" value="Transcription_factor_TCP"/>
</dbReference>
<dbReference type="EMBL" id="JAVIJP010000016">
    <property type="protein sequence ID" value="KAL3641821.1"/>
    <property type="molecule type" value="Genomic_DNA"/>
</dbReference>
<dbReference type="PANTHER" id="PTHR31072">
    <property type="entry name" value="TRANSCRIPTION FACTOR TCP4-RELATED"/>
    <property type="match status" value="1"/>
</dbReference>
<sequence length="255" mass="27532">MEPKNQNQPEPGPNPAPKVTIKKPSKDRHTKVDGRGQRIRMPALCAARVFQLTKELGHRSDGETIEWLLHQAEPSIIAATGTGTIPANFSTLNVSTRGGGTTVSAPLFIHHQLTANTIFGPGPDEYQARKRFREDKTGATSPKPGGIRDQNQEPFSDQKPGSIQGSSTISAPAMWAAAANMRSGFWMLPVNGGGATVAQQEWQYRAAHMQRIGGPDLFNQIQLGSMVLQPAVQSVCETNLGMLAALNAYNNLIDI</sequence>
<evidence type="ECO:0000313" key="8">
    <source>
        <dbReference type="EMBL" id="KAL3641821.1"/>
    </source>
</evidence>
<feature type="region of interest" description="Disordered" evidence="6">
    <location>
        <begin position="133"/>
        <end position="167"/>
    </location>
</feature>
<evidence type="ECO:0000256" key="3">
    <source>
        <dbReference type="ARBA" id="ARBA00023125"/>
    </source>
</evidence>
<dbReference type="GO" id="GO:0003677">
    <property type="term" value="F:DNA binding"/>
    <property type="evidence" value="ECO:0007669"/>
    <property type="project" value="UniProtKB-KW"/>
</dbReference>
<dbReference type="PANTHER" id="PTHR31072:SF108">
    <property type="entry name" value="TRANSCRIPTION FACTOR TCP22-RELATED"/>
    <property type="match status" value="1"/>
</dbReference>
<organism evidence="8 9">
    <name type="scientific">Castilleja foliolosa</name>
    <dbReference type="NCBI Taxonomy" id="1961234"/>
    <lineage>
        <taxon>Eukaryota</taxon>
        <taxon>Viridiplantae</taxon>
        <taxon>Streptophyta</taxon>
        <taxon>Embryophyta</taxon>
        <taxon>Tracheophyta</taxon>
        <taxon>Spermatophyta</taxon>
        <taxon>Magnoliopsida</taxon>
        <taxon>eudicotyledons</taxon>
        <taxon>Gunneridae</taxon>
        <taxon>Pentapetalae</taxon>
        <taxon>asterids</taxon>
        <taxon>lamiids</taxon>
        <taxon>Lamiales</taxon>
        <taxon>Orobanchaceae</taxon>
        <taxon>Pedicularideae</taxon>
        <taxon>Castillejinae</taxon>
        <taxon>Castilleja</taxon>
    </lineage>
</organism>
<evidence type="ECO:0000256" key="2">
    <source>
        <dbReference type="ARBA" id="ARBA00023015"/>
    </source>
</evidence>
<name>A0ABD3DJH4_9LAMI</name>
<keyword evidence="3" id="KW-0238">DNA-binding</keyword>
<keyword evidence="2" id="KW-0805">Transcription regulation</keyword>
<feature type="region of interest" description="Disordered" evidence="6">
    <location>
        <begin position="1"/>
        <end position="36"/>
    </location>
</feature>
<evidence type="ECO:0000313" key="9">
    <source>
        <dbReference type="Proteomes" id="UP001632038"/>
    </source>
</evidence>
<keyword evidence="4" id="KW-0804">Transcription</keyword>
<feature type="domain" description="TCP" evidence="7">
    <location>
        <begin position="25"/>
        <end position="79"/>
    </location>
</feature>
<gene>
    <name evidence="8" type="ORF">CASFOL_012636</name>
</gene>
<comment type="subcellular location">
    <subcellularLocation>
        <location evidence="1">Nucleus</location>
    </subcellularLocation>
</comment>
<accession>A0ABD3DJH4</accession>
<feature type="compositionally biased region" description="Basic residues" evidence="6">
    <location>
        <begin position="20"/>
        <end position="29"/>
    </location>
</feature>
<keyword evidence="5" id="KW-0539">Nucleus</keyword>
<dbReference type="AlphaFoldDB" id="A0ABD3DJH4"/>
<evidence type="ECO:0000256" key="1">
    <source>
        <dbReference type="ARBA" id="ARBA00004123"/>
    </source>
</evidence>
<reference evidence="9" key="1">
    <citation type="journal article" date="2024" name="IScience">
        <title>Strigolactones Initiate the Formation of Haustorium-like Structures in Castilleja.</title>
        <authorList>
            <person name="Buerger M."/>
            <person name="Peterson D."/>
            <person name="Chory J."/>
        </authorList>
    </citation>
    <scope>NUCLEOTIDE SEQUENCE [LARGE SCALE GENOMIC DNA]</scope>
</reference>
<evidence type="ECO:0000259" key="7">
    <source>
        <dbReference type="PROSITE" id="PS51369"/>
    </source>
</evidence>
<feature type="compositionally biased region" description="Polar residues" evidence="6">
    <location>
        <begin position="152"/>
        <end position="167"/>
    </location>
</feature>
<comment type="caution">
    <text evidence="8">The sequence shown here is derived from an EMBL/GenBank/DDBJ whole genome shotgun (WGS) entry which is preliminary data.</text>
</comment>
<evidence type="ECO:0000256" key="4">
    <source>
        <dbReference type="ARBA" id="ARBA00023163"/>
    </source>
</evidence>
<keyword evidence="9" id="KW-1185">Reference proteome</keyword>
<dbReference type="GO" id="GO:0005634">
    <property type="term" value="C:nucleus"/>
    <property type="evidence" value="ECO:0007669"/>
    <property type="project" value="UniProtKB-SubCell"/>
</dbReference>
<proteinExistence type="predicted"/>
<protein>
    <recommendedName>
        <fullName evidence="7">TCP domain-containing protein</fullName>
    </recommendedName>
</protein>
<evidence type="ECO:0000256" key="5">
    <source>
        <dbReference type="ARBA" id="ARBA00023242"/>
    </source>
</evidence>
<dbReference type="Proteomes" id="UP001632038">
    <property type="component" value="Unassembled WGS sequence"/>
</dbReference>
<evidence type="ECO:0000256" key="6">
    <source>
        <dbReference type="SAM" id="MobiDB-lite"/>
    </source>
</evidence>
<dbReference type="PROSITE" id="PS51369">
    <property type="entry name" value="TCP"/>
    <property type="match status" value="1"/>
</dbReference>
<dbReference type="InterPro" id="IPR017887">
    <property type="entry name" value="TF_TCP_subgr"/>
</dbReference>
<dbReference type="Pfam" id="PF03634">
    <property type="entry name" value="TCP"/>
    <property type="match status" value="1"/>
</dbReference>